<dbReference type="AlphaFoldDB" id="A0A2N0NKJ3"/>
<evidence type="ECO:0000313" key="1">
    <source>
        <dbReference type="EMBL" id="PKB95088.1"/>
    </source>
</evidence>
<dbReference type="Proteomes" id="UP000232722">
    <property type="component" value="Unassembled WGS sequence"/>
</dbReference>
<dbReference type="VEuPathDB" id="FungiDB:FUN_018616"/>
<evidence type="ECO:0000313" key="2">
    <source>
        <dbReference type="Proteomes" id="UP000232722"/>
    </source>
</evidence>
<dbReference type="EMBL" id="LLXJ01005159">
    <property type="protein sequence ID" value="PKB95088.1"/>
    <property type="molecule type" value="Genomic_DNA"/>
</dbReference>
<gene>
    <name evidence="1" type="ORF">RhiirA5_368088</name>
</gene>
<accession>A0A2N0NKJ3</accession>
<comment type="caution">
    <text evidence="1">The sequence shown here is derived from an EMBL/GenBank/DDBJ whole genome shotgun (WGS) entry which is preliminary data.</text>
</comment>
<reference evidence="1 2" key="2">
    <citation type="submission" date="2017-09" db="EMBL/GenBank/DDBJ databases">
        <title>Extensive intraspecific genome diversity in a model arbuscular mycorrhizal fungus.</title>
        <authorList>
            <person name="Chen E.C."/>
            <person name="Morin E."/>
            <person name="Beaudet D."/>
            <person name="Noel J."/>
            <person name="Ndikumana S."/>
            <person name="Charron P."/>
            <person name="St-Onge C."/>
            <person name="Giorgi J."/>
            <person name="Grigoriev I.V."/>
            <person name="Roux C."/>
            <person name="Martin F.M."/>
            <person name="Corradi N."/>
        </authorList>
    </citation>
    <scope>NUCLEOTIDE SEQUENCE [LARGE SCALE GENOMIC DNA]</scope>
    <source>
        <strain evidence="1 2">A5</strain>
    </source>
</reference>
<proteinExistence type="predicted"/>
<protein>
    <submittedName>
        <fullName evidence="1">Uncharacterized protein</fullName>
    </submittedName>
</protein>
<dbReference type="VEuPathDB" id="FungiDB:RhiirFUN_015059"/>
<sequence>MEIERSELNSLKVKDFSLVIHFESGHYENERLLKDCEESLCDYNIVESTANFVSLKENNKCLIDLIETQKAIDEDIFILAEALLSKLENQEVLSNYRDWISYFNKFLRAELDVNTWFKAQRAIYNKIANKLVNYAESEKEYILELEKALKNIKMTFYQYEMLILLKLKSNIEFHDDVR</sequence>
<reference evidence="1 2" key="1">
    <citation type="submission" date="2016-04" db="EMBL/GenBank/DDBJ databases">
        <title>Genome analyses suggest a sexual origin of heterokaryosis in a supposedly ancient asexual fungus.</title>
        <authorList>
            <person name="Ropars J."/>
            <person name="Sedzielewska K."/>
            <person name="Noel J."/>
            <person name="Charron P."/>
            <person name="Farinelli L."/>
            <person name="Marton T."/>
            <person name="Kruger M."/>
            <person name="Pelin A."/>
            <person name="Brachmann A."/>
            <person name="Corradi N."/>
        </authorList>
    </citation>
    <scope>NUCLEOTIDE SEQUENCE [LARGE SCALE GENOMIC DNA]</scope>
    <source>
        <strain evidence="1 2">A5</strain>
    </source>
</reference>
<dbReference type="VEuPathDB" id="FungiDB:RhiirA1_543347"/>
<name>A0A2N0NKJ3_9GLOM</name>
<organism evidence="1 2">
    <name type="scientific">Rhizophagus irregularis</name>
    <dbReference type="NCBI Taxonomy" id="588596"/>
    <lineage>
        <taxon>Eukaryota</taxon>
        <taxon>Fungi</taxon>
        <taxon>Fungi incertae sedis</taxon>
        <taxon>Mucoromycota</taxon>
        <taxon>Glomeromycotina</taxon>
        <taxon>Glomeromycetes</taxon>
        <taxon>Glomerales</taxon>
        <taxon>Glomeraceae</taxon>
        <taxon>Rhizophagus</taxon>
    </lineage>
</organism>